<evidence type="ECO:0000313" key="1">
    <source>
        <dbReference type="EMBL" id="POD63268.1"/>
    </source>
</evidence>
<evidence type="ECO:0000313" key="2">
    <source>
        <dbReference type="Proteomes" id="UP000236998"/>
    </source>
</evidence>
<reference evidence="1 2" key="1">
    <citation type="submission" date="2016-10" db="EMBL/GenBank/DDBJ databases">
        <title>Comparative genomics of Pseudomonas syringae.</title>
        <authorList>
            <person name="Hulin M.T."/>
        </authorList>
    </citation>
    <scope>NUCLEOTIDE SEQUENCE [LARGE SCALE GENOMIC DNA]</scope>
    <source>
        <strain evidence="1 2">9643</strain>
    </source>
</reference>
<dbReference type="RefSeq" id="WP_054096718.1">
    <property type="nucleotide sequence ID" value="NZ_MLET01000025.1"/>
</dbReference>
<dbReference type="Proteomes" id="UP000236998">
    <property type="component" value="Unassembled WGS sequence"/>
</dbReference>
<proteinExistence type="predicted"/>
<gene>
    <name evidence="1" type="ORF">BKM07_24010</name>
</gene>
<accession>A0ABD6V7C0</accession>
<comment type="caution">
    <text evidence="1">The sequence shown here is derived from an EMBL/GenBank/DDBJ whole genome shotgun (WGS) entry which is preliminary data.</text>
</comment>
<dbReference type="EMBL" id="MLET01000025">
    <property type="protein sequence ID" value="POD63268.1"/>
    <property type="molecule type" value="Genomic_DNA"/>
</dbReference>
<sequence length="61" mass="7434">MAQILKPKIETIISEEVVERSFRDFSTAMCNWELWLYEHKRAMRDVETIHLMQMSVRMPNY</sequence>
<protein>
    <submittedName>
        <fullName evidence="1">Uncharacterized protein</fullName>
    </submittedName>
</protein>
<organism evidence="1 2">
    <name type="scientific">Pseudomonas syringae group genomosp. 3</name>
    <dbReference type="NCBI Taxonomy" id="251701"/>
    <lineage>
        <taxon>Bacteria</taxon>
        <taxon>Pseudomonadati</taxon>
        <taxon>Pseudomonadota</taxon>
        <taxon>Gammaproteobacteria</taxon>
        <taxon>Pseudomonadales</taxon>
        <taxon>Pseudomonadaceae</taxon>
        <taxon>Pseudomonas</taxon>
    </lineage>
</organism>
<name>A0ABD6V7C0_9PSED</name>
<dbReference type="AlphaFoldDB" id="A0ABD6V7C0"/>